<evidence type="ECO:0000256" key="6">
    <source>
        <dbReference type="ARBA" id="ARBA00022989"/>
    </source>
</evidence>
<evidence type="ECO:0000256" key="5">
    <source>
        <dbReference type="ARBA" id="ARBA00022792"/>
    </source>
</evidence>
<evidence type="ECO:0000256" key="4">
    <source>
        <dbReference type="ARBA" id="ARBA00022692"/>
    </source>
</evidence>
<evidence type="ECO:0000256" key="1">
    <source>
        <dbReference type="ARBA" id="ARBA00002689"/>
    </source>
</evidence>
<comment type="caution">
    <text evidence="10">The sequence shown here is derived from an EMBL/GenBank/DDBJ whole genome shotgun (WGS) entry which is preliminary data.</text>
</comment>
<dbReference type="PANTHER" id="PTHR21304">
    <property type="entry name" value="MICOS COMPLEX SUBUNIT MIC10"/>
    <property type="match status" value="1"/>
</dbReference>
<name>A0A7J8FAP2_MOLMO</name>
<keyword evidence="4" id="KW-0812">Transmembrane</keyword>
<keyword evidence="8" id="KW-0472">Membrane</keyword>
<dbReference type="Proteomes" id="UP000550707">
    <property type="component" value="Unassembled WGS sequence"/>
</dbReference>
<evidence type="ECO:0000256" key="9">
    <source>
        <dbReference type="RuleBase" id="RU363011"/>
    </source>
</evidence>
<dbReference type="AlphaFoldDB" id="A0A7J8FAP2"/>
<reference evidence="10 11" key="1">
    <citation type="journal article" date="2020" name="Nature">
        <title>Six reference-quality genomes reveal evolution of bat adaptations.</title>
        <authorList>
            <person name="Jebb D."/>
            <person name="Huang Z."/>
            <person name="Pippel M."/>
            <person name="Hughes G.M."/>
            <person name="Lavrichenko K."/>
            <person name="Devanna P."/>
            <person name="Winkler S."/>
            <person name="Jermiin L.S."/>
            <person name="Skirmuntt E.C."/>
            <person name="Katzourakis A."/>
            <person name="Burkitt-Gray L."/>
            <person name="Ray D.A."/>
            <person name="Sullivan K.A.M."/>
            <person name="Roscito J.G."/>
            <person name="Kirilenko B.M."/>
            <person name="Davalos L.M."/>
            <person name="Corthals A.P."/>
            <person name="Power M.L."/>
            <person name="Jones G."/>
            <person name="Ransome R.D."/>
            <person name="Dechmann D.K.N."/>
            <person name="Locatelli A.G."/>
            <person name="Puechmaille S.J."/>
            <person name="Fedrigo O."/>
            <person name="Jarvis E.D."/>
            <person name="Hiller M."/>
            <person name="Vernes S.C."/>
            <person name="Myers E.W."/>
            <person name="Teeling E.C."/>
        </authorList>
    </citation>
    <scope>NUCLEOTIDE SEQUENCE [LARGE SCALE GENOMIC DNA]</scope>
    <source>
        <strain evidence="10">MMolMol1</strain>
        <tissue evidence="10">Muscle</tissue>
    </source>
</reference>
<keyword evidence="6" id="KW-1133">Transmembrane helix</keyword>
<evidence type="ECO:0000256" key="7">
    <source>
        <dbReference type="ARBA" id="ARBA00023128"/>
    </source>
</evidence>
<accession>A0A7J8FAP2</accession>
<evidence type="ECO:0000256" key="3">
    <source>
        <dbReference type="ARBA" id="ARBA00006792"/>
    </source>
</evidence>
<evidence type="ECO:0000313" key="10">
    <source>
        <dbReference type="EMBL" id="KAF6444459.1"/>
    </source>
</evidence>
<evidence type="ECO:0000256" key="2">
    <source>
        <dbReference type="ARBA" id="ARBA00004434"/>
    </source>
</evidence>
<organism evidence="10 11">
    <name type="scientific">Molossus molossus</name>
    <name type="common">Pallas' mastiff bat</name>
    <name type="synonym">Vespertilio molossus</name>
    <dbReference type="NCBI Taxonomy" id="27622"/>
    <lineage>
        <taxon>Eukaryota</taxon>
        <taxon>Metazoa</taxon>
        <taxon>Chordata</taxon>
        <taxon>Craniata</taxon>
        <taxon>Vertebrata</taxon>
        <taxon>Euteleostomi</taxon>
        <taxon>Mammalia</taxon>
        <taxon>Eutheria</taxon>
        <taxon>Laurasiatheria</taxon>
        <taxon>Chiroptera</taxon>
        <taxon>Yangochiroptera</taxon>
        <taxon>Molossidae</taxon>
        <taxon>Molossus</taxon>
    </lineage>
</organism>
<protein>
    <recommendedName>
        <fullName evidence="9">MICOS complex subunit MIC10</fullName>
    </recommendedName>
</protein>
<keyword evidence="11" id="KW-1185">Reference proteome</keyword>
<sequence length="115" mass="12796">MSDSDLGRKWDRCLADTVVKIGTGFGLGLVFSLTFFKKAGAVTTPENVPVGGEEKSCLFLRNTEVPWSKLTFFWNNVISSALNSSTLFMYLKPSLFLVLYFLSGNCKEVVLKEIN</sequence>
<dbReference type="EMBL" id="JACASF010000012">
    <property type="protein sequence ID" value="KAF6444459.1"/>
    <property type="molecule type" value="Genomic_DNA"/>
</dbReference>
<gene>
    <name evidence="10" type="ORF">HJG59_012220</name>
</gene>
<dbReference type="Pfam" id="PF04418">
    <property type="entry name" value="DUF543"/>
    <property type="match status" value="1"/>
</dbReference>
<keyword evidence="7 9" id="KW-0496">Mitochondrion</keyword>
<dbReference type="GO" id="GO:0061617">
    <property type="term" value="C:MICOS complex"/>
    <property type="evidence" value="ECO:0007669"/>
    <property type="project" value="UniProtKB-UniRule"/>
</dbReference>
<comment type="subunit">
    <text evidence="9">Component of the mitochondrial contact site and cristae organizing system (MICOS) complex.</text>
</comment>
<keyword evidence="5 9" id="KW-0999">Mitochondrion inner membrane</keyword>
<comment type="similarity">
    <text evidence="3 9">Belongs to the MICOS complex subunit Mic10 family.</text>
</comment>
<comment type="function">
    <text evidence="1 9">Component of the MICOS complex, a large protein complex of the mitochondrial inner membrane that plays crucial roles in the maintenance of crista junctions, inner membrane architecture, and formation of contact sites to the outer membrane.</text>
</comment>
<dbReference type="PANTHER" id="PTHR21304:SF0">
    <property type="entry name" value="MICOS COMPLEX SUBUNIT MIC10"/>
    <property type="match status" value="1"/>
</dbReference>
<dbReference type="InterPro" id="IPR007512">
    <property type="entry name" value="Mic10"/>
</dbReference>
<dbReference type="InParanoid" id="A0A7J8FAP2"/>
<evidence type="ECO:0000256" key="8">
    <source>
        <dbReference type="ARBA" id="ARBA00023136"/>
    </source>
</evidence>
<evidence type="ECO:0000313" key="11">
    <source>
        <dbReference type="Proteomes" id="UP000550707"/>
    </source>
</evidence>
<comment type="subcellular location">
    <subcellularLocation>
        <location evidence="2 9">Mitochondrion inner membrane</location>
        <topology evidence="2 9">Single-pass membrane protein</topology>
    </subcellularLocation>
</comment>
<proteinExistence type="inferred from homology"/>